<dbReference type="SUPFAM" id="SSF58113">
    <property type="entry name" value="Apolipoprotein A-I"/>
    <property type="match status" value="1"/>
</dbReference>
<keyword evidence="7" id="KW-0272">Extracellular matrix</keyword>
<dbReference type="GO" id="GO:0005771">
    <property type="term" value="C:multivesicular body"/>
    <property type="evidence" value="ECO:0007669"/>
    <property type="project" value="UniProtKB-SubCell"/>
</dbReference>
<dbReference type="PANTHER" id="PTHR18976">
    <property type="entry name" value="APOLIPOPROTEIN"/>
    <property type="match status" value="1"/>
</dbReference>
<accession>L5M567</accession>
<dbReference type="EMBL" id="KB104360">
    <property type="protein sequence ID" value="ELK33425.1"/>
    <property type="molecule type" value="Genomic_DNA"/>
</dbReference>
<evidence type="ECO:0000256" key="7">
    <source>
        <dbReference type="ARBA" id="ARBA00022530"/>
    </source>
</evidence>
<dbReference type="GO" id="GO:0055090">
    <property type="term" value="P:acylglycerol homeostasis"/>
    <property type="evidence" value="ECO:0007669"/>
    <property type="project" value="TreeGrafter"/>
</dbReference>
<dbReference type="GO" id="GO:0042157">
    <property type="term" value="P:lipoprotein metabolic process"/>
    <property type="evidence" value="ECO:0007669"/>
    <property type="project" value="InterPro"/>
</dbReference>
<evidence type="ECO:0000256" key="11">
    <source>
        <dbReference type="ARBA" id="ARBA00022753"/>
    </source>
</evidence>
<dbReference type="GO" id="GO:1903561">
    <property type="term" value="C:extracellular vesicle"/>
    <property type="evidence" value="ECO:0007669"/>
    <property type="project" value="UniProtKB-SubCell"/>
</dbReference>
<dbReference type="GO" id="GO:0034361">
    <property type="term" value="C:very-low-density lipoprotein particle"/>
    <property type="evidence" value="ECO:0007669"/>
    <property type="project" value="UniProtKB-KW"/>
</dbReference>
<dbReference type="GO" id="GO:0008201">
    <property type="term" value="F:heparin binding"/>
    <property type="evidence" value="ECO:0007669"/>
    <property type="project" value="UniProtKB-KW"/>
</dbReference>
<dbReference type="GO" id="GO:0033700">
    <property type="term" value="P:phospholipid efflux"/>
    <property type="evidence" value="ECO:0007669"/>
    <property type="project" value="TreeGrafter"/>
</dbReference>
<evidence type="ECO:0000256" key="17">
    <source>
        <dbReference type="SAM" id="Coils"/>
    </source>
</evidence>
<protein>
    <recommendedName>
        <fullName evidence="4">Apolipoprotein E</fullName>
    </recommendedName>
</protein>
<dbReference type="GO" id="GO:0034364">
    <property type="term" value="C:high-density lipoprotein particle"/>
    <property type="evidence" value="ECO:0007669"/>
    <property type="project" value="UniProtKB-KW"/>
</dbReference>
<dbReference type="PROSITE" id="PS51257">
    <property type="entry name" value="PROKAR_LIPOPROTEIN"/>
    <property type="match status" value="1"/>
</dbReference>
<sequence length="371" mass="42276">MKVLWAALVVTLLAGCQAHVEEEVKLAPEPEWWQASQPWEQALGRFWDYLQWVQTLSNKVQEELLSPKVTEELSMLMEETMGEVKTYKKVLETKLGPMTQETRARLSKELQAAQARLQSDMEDVRTRLTQYRNEVQTMMGQNSEDVRARLASQLRKLRKRLLRDADDLQKRLALYRVGAREGAERGVGVIREHLLPLVEQGRVRAITASQPLRERAEAWGARMRGKLESMGSRARDRLDDMRDQMEELQAKMEEQADQIRLQAEAFQTRLKGWFVPLVQDMQRGVPSGPAMKLVLSLSVLAVALLMVLEGPAPAQAESGIMDDLKELGNTMKDKVQRVIETVKTSETWLGPFPGHGRTGEGRREGEYELTD</sequence>
<keyword evidence="5" id="KW-0162">Chylomicron</keyword>
<evidence type="ECO:0000256" key="12">
    <source>
        <dbReference type="ARBA" id="ARBA00022850"/>
    </source>
</evidence>
<comment type="subcellular location">
    <subcellularLocation>
        <location evidence="2">Endosome</location>
        <location evidence="2">Multivesicular body</location>
    </subcellularLocation>
    <subcellularLocation>
        <location evidence="15">Extracellular vesicle</location>
    </subcellularLocation>
    <subcellularLocation>
        <location evidence="1">Secreted</location>
        <location evidence="1">Extracellular space</location>
        <location evidence="1">Extracellular matrix</location>
    </subcellularLocation>
</comment>
<evidence type="ECO:0000313" key="20">
    <source>
        <dbReference type="EMBL" id="ELK33425.1"/>
    </source>
</evidence>
<keyword evidence="20" id="KW-0449">Lipoprotein</keyword>
<dbReference type="GO" id="GO:0033344">
    <property type="term" value="P:cholesterol efflux"/>
    <property type="evidence" value="ECO:0007669"/>
    <property type="project" value="TreeGrafter"/>
</dbReference>
<evidence type="ECO:0000256" key="3">
    <source>
        <dbReference type="ARBA" id="ARBA00008788"/>
    </source>
</evidence>
<feature type="signal peptide" evidence="19">
    <location>
        <begin position="1"/>
        <end position="18"/>
    </location>
</feature>
<evidence type="ECO:0000256" key="14">
    <source>
        <dbReference type="ARBA" id="ARBA00023313"/>
    </source>
</evidence>
<dbReference type="GO" id="GO:0120020">
    <property type="term" value="F:cholesterol transfer activity"/>
    <property type="evidence" value="ECO:0007669"/>
    <property type="project" value="TreeGrafter"/>
</dbReference>
<name>L5M567_MYODS</name>
<dbReference type="AlphaFoldDB" id="L5M567"/>
<proteinExistence type="inferred from homology"/>
<keyword evidence="8" id="KW-0358">Heparin-binding</keyword>
<dbReference type="Proteomes" id="UP000010556">
    <property type="component" value="Unassembled WGS sequence"/>
</dbReference>
<evidence type="ECO:0000256" key="18">
    <source>
        <dbReference type="SAM" id="MobiDB-lite"/>
    </source>
</evidence>
<comment type="subunit">
    <text evidence="16">Homotetramer. May interact with ABCA1; functionally associated with ABCA1 in the biogenesis of HDLs. May interact with APP/A4 amyloid-beta peptide; the interaction is extremely stable in vitro but its physiological significance is unclear. May interact with MAPT. May interact with MAP2. In the cerebrospinal fluid, interacts with secreted SORL1. Interacts with PMEL; this allows the loading of PMEL luminal fragment on ILVs to induce fibril nucleation.</text>
</comment>
<dbReference type="Pfam" id="PF01442">
    <property type="entry name" value="Apolipoprotein"/>
    <property type="match status" value="1"/>
</dbReference>
<evidence type="ECO:0000256" key="19">
    <source>
        <dbReference type="SAM" id="SignalP"/>
    </source>
</evidence>
<evidence type="ECO:0000256" key="2">
    <source>
        <dbReference type="ARBA" id="ARBA00004559"/>
    </source>
</evidence>
<dbReference type="InterPro" id="IPR000074">
    <property type="entry name" value="ApoA_E"/>
</dbReference>
<keyword evidence="21" id="KW-1185">Reference proteome</keyword>
<dbReference type="PANTHER" id="PTHR18976:SF2">
    <property type="entry name" value="APOLIPOPROTEIN E"/>
    <property type="match status" value="1"/>
</dbReference>
<evidence type="ECO:0000256" key="15">
    <source>
        <dbReference type="ARBA" id="ARBA00034305"/>
    </source>
</evidence>
<keyword evidence="14" id="KW-0850">VLDL</keyword>
<evidence type="ECO:0000256" key="16">
    <source>
        <dbReference type="ARBA" id="ARBA00034326"/>
    </source>
</evidence>
<dbReference type="eggNOG" id="ENOG502QVD6">
    <property type="taxonomic scope" value="Eukaryota"/>
</dbReference>
<keyword evidence="17" id="KW-0175">Coiled coil</keyword>
<evidence type="ECO:0000256" key="9">
    <source>
        <dbReference type="ARBA" id="ARBA00022729"/>
    </source>
</evidence>
<dbReference type="GO" id="GO:0008203">
    <property type="term" value="P:cholesterol metabolic process"/>
    <property type="evidence" value="ECO:0007669"/>
    <property type="project" value="TreeGrafter"/>
</dbReference>
<gene>
    <name evidence="20" type="ORF">MDA_GLEAN10005804</name>
</gene>
<organism evidence="20 21">
    <name type="scientific">Myotis davidii</name>
    <name type="common">David's myotis</name>
    <dbReference type="NCBI Taxonomy" id="225400"/>
    <lineage>
        <taxon>Eukaryota</taxon>
        <taxon>Metazoa</taxon>
        <taxon>Chordata</taxon>
        <taxon>Craniata</taxon>
        <taxon>Vertebrata</taxon>
        <taxon>Euteleostomi</taxon>
        <taxon>Mammalia</taxon>
        <taxon>Eutheria</taxon>
        <taxon>Laurasiatheria</taxon>
        <taxon>Chiroptera</taxon>
        <taxon>Yangochiroptera</taxon>
        <taxon>Vespertilionidae</taxon>
        <taxon>Myotis</taxon>
    </lineage>
</organism>
<evidence type="ECO:0000256" key="10">
    <source>
        <dbReference type="ARBA" id="ARBA00022737"/>
    </source>
</evidence>
<dbReference type="GO" id="GO:0060228">
    <property type="term" value="F:phosphatidylcholine-sterol O-acyltransferase activator activity"/>
    <property type="evidence" value="ECO:0007669"/>
    <property type="project" value="TreeGrafter"/>
</dbReference>
<dbReference type="GO" id="GO:0005543">
    <property type="term" value="F:phospholipid binding"/>
    <property type="evidence" value="ECO:0007669"/>
    <property type="project" value="TreeGrafter"/>
</dbReference>
<feature type="coiled-coil region" evidence="17">
    <location>
        <begin position="231"/>
        <end position="269"/>
    </location>
</feature>
<dbReference type="GO" id="GO:0042627">
    <property type="term" value="C:chylomicron"/>
    <property type="evidence" value="ECO:0007669"/>
    <property type="project" value="UniProtKB-KW"/>
</dbReference>
<keyword evidence="9 19" id="KW-0732">Signal</keyword>
<reference evidence="21" key="1">
    <citation type="journal article" date="2013" name="Science">
        <title>Comparative analysis of bat genomes provides insight into the evolution of flight and immunity.</title>
        <authorList>
            <person name="Zhang G."/>
            <person name="Cowled C."/>
            <person name="Shi Z."/>
            <person name="Huang Z."/>
            <person name="Bishop-Lilly K.A."/>
            <person name="Fang X."/>
            <person name="Wynne J.W."/>
            <person name="Xiong Z."/>
            <person name="Baker M.L."/>
            <person name="Zhao W."/>
            <person name="Tachedjian M."/>
            <person name="Zhu Y."/>
            <person name="Zhou P."/>
            <person name="Jiang X."/>
            <person name="Ng J."/>
            <person name="Yang L."/>
            <person name="Wu L."/>
            <person name="Xiao J."/>
            <person name="Feng Y."/>
            <person name="Chen Y."/>
            <person name="Sun X."/>
            <person name="Zhang Y."/>
            <person name="Marsh G.A."/>
            <person name="Crameri G."/>
            <person name="Broder C.C."/>
            <person name="Frey K.G."/>
            <person name="Wang L.F."/>
            <person name="Wang J."/>
        </authorList>
    </citation>
    <scope>NUCLEOTIDE SEQUENCE [LARGE SCALE GENOMIC DNA]</scope>
</reference>
<feature type="region of interest" description="Disordered" evidence="18">
    <location>
        <begin position="349"/>
        <end position="371"/>
    </location>
</feature>
<feature type="compositionally biased region" description="Basic and acidic residues" evidence="18">
    <location>
        <begin position="357"/>
        <end position="371"/>
    </location>
</feature>
<feature type="coiled-coil region" evidence="17">
    <location>
        <begin position="103"/>
        <end position="171"/>
    </location>
</feature>
<dbReference type="FunFam" id="1.20.120.20:FF:000002">
    <property type="entry name" value="Apolipoprotein E"/>
    <property type="match status" value="1"/>
</dbReference>
<keyword evidence="6" id="KW-0964">Secreted</keyword>
<dbReference type="InterPro" id="IPR050163">
    <property type="entry name" value="Apolipoprotein_A1/A4/E"/>
</dbReference>
<evidence type="ECO:0000256" key="6">
    <source>
        <dbReference type="ARBA" id="ARBA00022525"/>
    </source>
</evidence>
<keyword evidence="11" id="KW-0967">Endosome</keyword>
<keyword evidence="13" id="KW-0446">Lipid-binding</keyword>
<evidence type="ECO:0000313" key="21">
    <source>
        <dbReference type="Proteomes" id="UP000010556"/>
    </source>
</evidence>
<evidence type="ECO:0000256" key="4">
    <source>
        <dbReference type="ARBA" id="ARBA00019891"/>
    </source>
</evidence>
<feature type="chain" id="PRO_5003970881" description="Apolipoprotein E" evidence="19">
    <location>
        <begin position="19"/>
        <end position="371"/>
    </location>
</feature>
<evidence type="ECO:0000256" key="13">
    <source>
        <dbReference type="ARBA" id="ARBA00023121"/>
    </source>
</evidence>
<evidence type="ECO:0000256" key="8">
    <source>
        <dbReference type="ARBA" id="ARBA00022674"/>
    </source>
</evidence>
<keyword evidence="10" id="KW-0677">Repeat</keyword>
<evidence type="ECO:0000256" key="1">
    <source>
        <dbReference type="ARBA" id="ARBA00004498"/>
    </source>
</evidence>
<keyword evidence="12" id="KW-0345">HDL</keyword>
<evidence type="ECO:0000256" key="5">
    <source>
        <dbReference type="ARBA" id="ARBA00022513"/>
    </source>
</evidence>
<dbReference type="GO" id="GO:0034362">
    <property type="term" value="C:low-density lipoprotein particle"/>
    <property type="evidence" value="ECO:0007669"/>
    <property type="project" value="TreeGrafter"/>
</dbReference>
<comment type="similarity">
    <text evidence="3">Belongs to the apolipoprotein A1/A4/E family.</text>
</comment>
<dbReference type="Gene3D" id="1.20.120.20">
    <property type="entry name" value="Apolipoprotein"/>
    <property type="match status" value="1"/>
</dbReference>